<gene>
    <name evidence="8" type="primary">ybeY</name>
    <name evidence="9" type="ORF">BI364_12280</name>
</gene>
<feature type="binding site" evidence="8">
    <location>
        <position position="128"/>
    </location>
    <ligand>
        <name>Zn(2+)</name>
        <dbReference type="ChEBI" id="CHEBI:29105"/>
        <note>catalytic</note>
    </ligand>
</feature>
<evidence type="ECO:0000313" key="10">
    <source>
        <dbReference type="Proteomes" id="UP000095401"/>
    </source>
</evidence>
<dbReference type="EMBL" id="CP017415">
    <property type="protein sequence ID" value="AOU98631.1"/>
    <property type="molecule type" value="Genomic_DNA"/>
</dbReference>
<organism evidence="9 10">
    <name type="scientific">Acidihalobacter yilgarnensis</name>
    <dbReference type="NCBI Taxonomy" id="2819280"/>
    <lineage>
        <taxon>Bacteria</taxon>
        <taxon>Pseudomonadati</taxon>
        <taxon>Pseudomonadota</taxon>
        <taxon>Gammaproteobacteria</taxon>
        <taxon>Chromatiales</taxon>
        <taxon>Ectothiorhodospiraceae</taxon>
        <taxon>Acidihalobacter</taxon>
    </lineage>
</organism>
<sequence>MPASSRVRVARVEIEVQRAITAGGPSDDCLQTWAEAAMCVPGRSLLLRYVDAEESRALNCTYRGRDKPTNVLSFPFELPPGVDDSHLGDLVICVPVVEAEAEAQGKSIEAHHAHMVIHGLLHLQGHDHESDDEATRMESLEIEILRQLGYDNPYE</sequence>
<reference evidence="10" key="1">
    <citation type="submission" date="2016-09" db="EMBL/GenBank/DDBJ databases">
        <title>Acidihalobacter prosperus F5.</title>
        <authorList>
            <person name="Khaleque H.N."/>
            <person name="Ramsay J.P."/>
            <person name="Kaksonen A.H."/>
            <person name="Boxall N.J."/>
            <person name="Watkin E.L.J."/>
        </authorList>
    </citation>
    <scope>NUCLEOTIDE SEQUENCE [LARGE SCALE GENOMIC DNA]</scope>
    <source>
        <strain evidence="10">F5</strain>
    </source>
</reference>
<dbReference type="PANTHER" id="PTHR46986:SF1">
    <property type="entry name" value="ENDORIBONUCLEASE YBEY, CHLOROPLASTIC"/>
    <property type="match status" value="1"/>
</dbReference>
<accession>A0A1D8IQA1</accession>
<keyword evidence="5 8" id="KW-0255">Endonuclease</keyword>
<keyword evidence="10" id="KW-1185">Reference proteome</keyword>
<comment type="cofactor">
    <cofactor evidence="8">
        <name>Zn(2+)</name>
        <dbReference type="ChEBI" id="CHEBI:29105"/>
    </cofactor>
    <text evidence="8">Binds 1 zinc ion.</text>
</comment>
<keyword evidence="6 8" id="KW-0378">Hydrolase</keyword>
<evidence type="ECO:0000256" key="4">
    <source>
        <dbReference type="ARBA" id="ARBA00022723"/>
    </source>
</evidence>
<proteinExistence type="inferred from homology"/>
<evidence type="ECO:0000256" key="8">
    <source>
        <dbReference type="HAMAP-Rule" id="MF_00009"/>
    </source>
</evidence>
<dbReference type="InterPro" id="IPR020549">
    <property type="entry name" value="YbeY_CS"/>
</dbReference>
<dbReference type="GO" id="GO:0008270">
    <property type="term" value="F:zinc ion binding"/>
    <property type="evidence" value="ECO:0007669"/>
    <property type="project" value="UniProtKB-UniRule"/>
</dbReference>
<evidence type="ECO:0000256" key="1">
    <source>
        <dbReference type="ARBA" id="ARBA00010875"/>
    </source>
</evidence>
<evidence type="ECO:0000256" key="3">
    <source>
        <dbReference type="ARBA" id="ARBA00022722"/>
    </source>
</evidence>
<comment type="subcellular location">
    <subcellularLocation>
        <location evidence="8">Cytoplasm</location>
    </subcellularLocation>
</comment>
<keyword evidence="8" id="KW-0963">Cytoplasm</keyword>
<keyword evidence="4 8" id="KW-0479">Metal-binding</keyword>
<keyword evidence="7 8" id="KW-0862">Zinc</keyword>
<dbReference type="GO" id="GO:0004222">
    <property type="term" value="F:metalloendopeptidase activity"/>
    <property type="evidence" value="ECO:0007669"/>
    <property type="project" value="InterPro"/>
</dbReference>
<evidence type="ECO:0000256" key="5">
    <source>
        <dbReference type="ARBA" id="ARBA00022759"/>
    </source>
</evidence>
<dbReference type="NCBIfam" id="TIGR00043">
    <property type="entry name" value="rRNA maturation RNase YbeY"/>
    <property type="match status" value="1"/>
</dbReference>
<evidence type="ECO:0000313" key="9">
    <source>
        <dbReference type="EMBL" id="AOU98631.1"/>
    </source>
</evidence>
<feature type="binding site" evidence="8">
    <location>
        <position position="122"/>
    </location>
    <ligand>
        <name>Zn(2+)</name>
        <dbReference type="ChEBI" id="CHEBI:29105"/>
        <note>catalytic</note>
    </ligand>
</feature>
<comment type="similarity">
    <text evidence="1 8">Belongs to the endoribonuclease YbeY family.</text>
</comment>
<feature type="binding site" evidence="8">
    <location>
        <position position="118"/>
    </location>
    <ligand>
        <name>Zn(2+)</name>
        <dbReference type="ChEBI" id="CHEBI:29105"/>
        <note>catalytic</note>
    </ligand>
</feature>
<dbReference type="KEGG" id="aprs:BI364_12280"/>
<evidence type="ECO:0000256" key="6">
    <source>
        <dbReference type="ARBA" id="ARBA00022801"/>
    </source>
</evidence>
<evidence type="ECO:0000256" key="2">
    <source>
        <dbReference type="ARBA" id="ARBA00022517"/>
    </source>
</evidence>
<dbReference type="Proteomes" id="UP000095401">
    <property type="component" value="Chromosome"/>
</dbReference>
<keyword evidence="8" id="KW-0698">rRNA processing</keyword>
<dbReference type="GO" id="GO:0004521">
    <property type="term" value="F:RNA endonuclease activity"/>
    <property type="evidence" value="ECO:0007669"/>
    <property type="project" value="UniProtKB-UniRule"/>
</dbReference>
<dbReference type="Gene3D" id="3.40.390.30">
    <property type="entry name" value="Metalloproteases ('zincins'), catalytic domain"/>
    <property type="match status" value="1"/>
</dbReference>
<dbReference type="SUPFAM" id="SSF55486">
    <property type="entry name" value="Metalloproteases ('zincins'), catalytic domain"/>
    <property type="match status" value="1"/>
</dbReference>
<dbReference type="GO" id="GO:0005737">
    <property type="term" value="C:cytoplasm"/>
    <property type="evidence" value="ECO:0007669"/>
    <property type="project" value="UniProtKB-SubCell"/>
</dbReference>
<dbReference type="AlphaFoldDB" id="A0A1D8IQA1"/>
<dbReference type="GO" id="GO:0006364">
    <property type="term" value="P:rRNA processing"/>
    <property type="evidence" value="ECO:0007669"/>
    <property type="project" value="UniProtKB-UniRule"/>
</dbReference>
<dbReference type="Pfam" id="PF02130">
    <property type="entry name" value="YbeY"/>
    <property type="match status" value="1"/>
</dbReference>
<evidence type="ECO:0000256" key="7">
    <source>
        <dbReference type="ARBA" id="ARBA00022833"/>
    </source>
</evidence>
<name>A0A1D8IQA1_9GAMM</name>
<dbReference type="InterPro" id="IPR023091">
    <property type="entry name" value="MetalPrtase_cat_dom_sf_prd"/>
</dbReference>
<dbReference type="PANTHER" id="PTHR46986">
    <property type="entry name" value="ENDORIBONUCLEASE YBEY, CHLOROPLASTIC"/>
    <property type="match status" value="1"/>
</dbReference>
<keyword evidence="3 8" id="KW-0540">Nuclease</keyword>
<keyword evidence="2 8" id="KW-0690">Ribosome biogenesis</keyword>
<dbReference type="InterPro" id="IPR002036">
    <property type="entry name" value="YbeY"/>
</dbReference>
<dbReference type="RefSeq" id="WP_070078991.1">
    <property type="nucleotide sequence ID" value="NZ_CP017415.1"/>
</dbReference>
<dbReference type="PROSITE" id="PS01306">
    <property type="entry name" value="UPF0054"/>
    <property type="match status" value="1"/>
</dbReference>
<protein>
    <recommendedName>
        <fullName evidence="8">Endoribonuclease YbeY</fullName>
        <ecNumber evidence="8">3.1.-.-</ecNumber>
    </recommendedName>
</protein>
<comment type="function">
    <text evidence="8">Single strand-specific metallo-endoribonuclease involved in late-stage 70S ribosome quality control and in maturation of the 3' terminus of the 16S rRNA.</text>
</comment>
<dbReference type="HAMAP" id="MF_00009">
    <property type="entry name" value="Endoribonucl_YbeY"/>
    <property type="match status" value="1"/>
</dbReference>
<dbReference type="EC" id="3.1.-.-" evidence="8"/>